<name>X6LAJ1_RETFI</name>
<dbReference type="SUPFAM" id="SSF53067">
    <property type="entry name" value="Actin-like ATPase domain"/>
    <property type="match status" value="2"/>
</dbReference>
<feature type="non-terminal residue" evidence="3">
    <location>
        <position position="1"/>
    </location>
</feature>
<dbReference type="Gene3D" id="3.30.30.30">
    <property type="match status" value="1"/>
</dbReference>
<feature type="non-terminal residue" evidence="3">
    <location>
        <position position="301"/>
    </location>
</feature>
<keyword evidence="4" id="KW-1185">Reference proteome</keyword>
<comment type="caution">
    <text evidence="3">The sequence shown here is derived from an EMBL/GenBank/DDBJ whole genome shotgun (WGS) entry which is preliminary data.</text>
</comment>
<protein>
    <submittedName>
        <fullName evidence="3">70 kDa heat shock protein</fullName>
    </submittedName>
</protein>
<dbReference type="InterPro" id="IPR013126">
    <property type="entry name" value="Hsp_70_fam"/>
</dbReference>
<dbReference type="Proteomes" id="UP000023152">
    <property type="component" value="Unassembled WGS sequence"/>
</dbReference>
<evidence type="ECO:0000256" key="2">
    <source>
        <dbReference type="ARBA" id="ARBA00022840"/>
    </source>
</evidence>
<dbReference type="Gene3D" id="3.90.640.10">
    <property type="entry name" value="Actin, Chain A, domain 4"/>
    <property type="match status" value="1"/>
</dbReference>
<dbReference type="PANTHER" id="PTHR45639">
    <property type="entry name" value="HSC70CB, ISOFORM G-RELATED"/>
    <property type="match status" value="1"/>
</dbReference>
<dbReference type="InterPro" id="IPR043129">
    <property type="entry name" value="ATPase_NBD"/>
</dbReference>
<reference evidence="3 4" key="1">
    <citation type="journal article" date="2013" name="Curr. Biol.">
        <title>The Genome of the Foraminiferan Reticulomyxa filosa.</title>
        <authorList>
            <person name="Glockner G."/>
            <person name="Hulsmann N."/>
            <person name="Schleicher M."/>
            <person name="Noegel A.A."/>
            <person name="Eichinger L."/>
            <person name="Gallinger C."/>
            <person name="Pawlowski J."/>
            <person name="Sierra R."/>
            <person name="Euteneuer U."/>
            <person name="Pillet L."/>
            <person name="Moustafa A."/>
            <person name="Platzer M."/>
            <person name="Groth M."/>
            <person name="Szafranski K."/>
            <person name="Schliwa M."/>
        </authorList>
    </citation>
    <scope>NUCLEOTIDE SEQUENCE [LARGE SCALE GENOMIC DNA]</scope>
</reference>
<dbReference type="EMBL" id="ASPP01048736">
    <property type="protein sequence ID" value="ETN97749.1"/>
    <property type="molecule type" value="Genomic_DNA"/>
</dbReference>
<sequence length="301" mass="34377">RKQYCLPTAIYFSKKTDAPIIFGEDALKMLPMDPQNVIYDVKRLLGRRMDDLEMVQFQDAHMFKVIGDTYPRIWVPNHKMWISPEQVLAVVLVHLMQMASLHFQAPYIRDVVVSIPAYFHNAQRKSVRSACHLAGLNLLKLVVEPTAAALAHSYYSATPDDNYKQFLTFDCGGGTTDCRTEGNSSLGGIDFDGVIQELLFEKFRDEHGWTTANAEMKAQIIRESEKVKRSLTENDHETVSLKYNDVYFSVKITREEFETHPRTLALVQQAIDTVKRAIANARMEKRSGMTDVPLLKSNIRM</sequence>
<dbReference type="Gene3D" id="3.30.420.40">
    <property type="match status" value="2"/>
</dbReference>
<evidence type="ECO:0000313" key="4">
    <source>
        <dbReference type="Proteomes" id="UP000023152"/>
    </source>
</evidence>
<keyword evidence="1" id="KW-0547">Nucleotide-binding</keyword>
<dbReference type="GO" id="GO:0005524">
    <property type="term" value="F:ATP binding"/>
    <property type="evidence" value="ECO:0007669"/>
    <property type="project" value="UniProtKB-KW"/>
</dbReference>
<dbReference type="OrthoDB" id="3789372at2759"/>
<dbReference type="AlphaFoldDB" id="X6LAJ1"/>
<keyword evidence="3" id="KW-0346">Stress response</keyword>
<gene>
    <name evidence="3" type="ORF">RFI_39777</name>
</gene>
<dbReference type="PANTHER" id="PTHR45639:SF34">
    <property type="entry name" value="CHAPERONE PROTEIN DNAK"/>
    <property type="match status" value="1"/>
</dbReference>
<dbReference type="GO" id="GO:0034663">
    <property type="term" value="C:endoplasmic reticulum chaperone complex"/>
    <property type="evidence" value="ECO:0007669"/>
    <property type="project" value="TreeGrafter"/>
</dbReference>
<keyword evidence="2" id="KW-0067">ATP-binding</keyword>
<proteinExistence type="predicted"/>
<dbReference type="OMA" id="ENDHETV"/>
<evidence type="ECO:0000256" key="1">
    <source>
        <dbReference type="ARBA" id="ARBA00022741"/>
    </source>
</evidence>
<dbReference type="Pfam" id="PF00012">
    <property type="entry name" value="HSP70"/>
    <property type="match status" value="1"/>
</dbReference>
<organism evidence="3 4">
    <name type="scientific">Reticulomyxa filosa</name>
    <dbReference type="NCBI Taxonomy" id="46433"/>
    <lineage>
        <taxon>Eukaryota</taxon>
        <taxon>Sar</taxon>
        <taxon>Rhizaria</taxon>
        <taxon>Retaria</taxon>
        <taxon>Foraminifera</taxon>
        <taxon>Monothalamids</taxon>
        <taxon>Reticulomyxidae</taxon>
        <taxon>Reticulomyxa</taxon>
    </lineage>
</organism>
<accession>X6LAJ1</accession>
<dbReference type="GO" id="GO:0140662">
    <property type="term" value="F:ATP-dependent protein folding chaperone"/>
    <property type="evidence" value="ECO:0007669"/>
    <property type="project" value="InterPro"/>
</dbReference>
<evidence type="ECO:0000313" key="3">
    <source>
        <dbReference type="EMBL" id="ETN97749.1"/>
    </source>
</evidence>
<dbReference type="GO" id="GO:0030968">
    <property type="term" value="P:endoplasmic reticulum unfolded protein response"/>
    <property type="evidence" value="ECO:0007669"/>
    <property type="project" value="TreeGrafter"/>
</dbReference>